<accession>A0ABR0VNP9</accession>
<dbReference type="EMBL" id="JABTTQ020001089">
    <property type="protein sequence ID" value="KAK6135589.1"/>
    <property type="molecule type" value="Genomic_DNA"/>
</dbReference>
<gene>
    <name evidence="3" type="ORF">DH2020_030697</name>
</gene>
<comment type="caution">
    <text evidence="3">The sequence shown here is derived from an EMBL/GenBank/DDBJ whole genome shotgun (WGS) entry which is preliminary data.</text>
</comment>
<evidence type="ECO:0000313" key="3">
    <source>
        <dbReference type="EMBL" id="KAK6135589.1"/>
    </source>
</evidence>
<keyword evidence="4" id="KW-1185">Reference proteome</keyword>
<protein>
    <recommendedName>
        <fullName evidence="2">N-acetyltransferase domain-containing protein</fullName>
    </recommendedName>
</protein>
<dbReference type="Proteomes" id="UP001318860">
    <property type="component" value="Unassembled WGS sequence"/>
</dbReference>
<feature type="domain" description="N-acetyltransferase" evidence="2">
    <location>
        <begin position="87"/>
        <end position="234"/>
    </location>
</feature>
<dbReference type="PANTHER" id="PTHR13355">
    <property type="entry name" value="GLUCOSAMINE 6-PHOSPHATE N-ACETYLTRANSFERASE"/>
    <property type="match status" value="1"/>
</dbReference>
<evidence type="ECO:0000259" key="2">
    <source>
        <dbReference type="PROSITE" id="PS51186"/>
    </source>
</evidence>
<dbReference type="PROSITE" id="PS51186">
    <property type="entry name" value="GNAT"/>
    <property type="match status" value="1"/>
</dbReference>
<dbReference type="SUPFAM" id="SSF55729">
    <property type="entry name" value="Acyl-CoA N-acyltransferases (Nat)"/>
    <property type="match status" value="1"/>
</dbReference>
<dbReference type="CDD" id="cd04301">
    <property type="entry name" value="NAT_SF"/>
    <property type="match status" value="1"/>
</dbReference>
<proteinExistence type="predicted"/>
<dbReference type="InterPro" id="IPR000182">
    <property type="entry name" value="GNAT_dom"/>
</dbReference>
<feature type="compositionally biased region" description="Pro residues" evidence="1">
    <location>
        <begin position="33"/>
        <end position="44"/>
    </location>
</feature>
<sequence length="253" mass="27430">MAVATAAHGGYLPSKFHTSLPSPPKIAAQIKPKPTPRPLSPPPISISTNPAHVNLIHLRELYAVCNHSCHRFPTVDAAGIVEPVDELKLRTAVSHSSVVVSAFTKPEFLTAQSFTSAELTNFIGIGGDWIRKVAPVTPENGRLIGFGRAVSDLGLTASIYDVMVHPALQGRGIGRMIVERIIRMLTSRDIYDIAALCTENERLFFRACGFGDDILGSTTMMYTRSAASYSKNGQMVSAGRKLLLVPHPRELTK</sequence>
<reference evidence="3 4" key="1">
    <citation type="journal article" date="2021" name="Comput. Struct. Biotechnol. J.">
        <title>De novo genome assembly of the potent medicinal plant Rehmannia glutinosa using nanopore technology.</title>
        <authorList>
            <person name="Ma L."/>
            <person name="Dong C."/>
            <person name="Song C."/>
            <person name="Wang X."/>
            <person name="Zheng X."/>
            <person name="Niu Y."/>
            <person name="Chen S."/>
            <person name="Feng W."/>
        </authorList>
    </citation>
    <scope>NUCLEOTIDE SEQUENCE [LARGE SCALE GENOMIC DNA]</scope>
    <source>
        <strain evidence="3">DH-2019</strain>
    </source>
</reference>
<name>A0ABR0VNP9_REHGL</name>
<organism evidence="3 4">
    <name type="scientific">Rehmannia glutinosa</name>
    <name type="common">Chinese foxglove</name>
    <dbReference type="NCBI Taxonomy" id="99300"/>
    <lineage>
        <taxon>Eukaryota</taxon>
        <taxon>Viridiplantae</taxon>
        <taxon>Streptophyta</taxon>
        <taxon>Embryophyta</taxon>
        <taxon>Tracheophyta</taxon>
        <taxon>Spermatophyta</taxon>
        <taxon>Magnoliopsida</taxon>
        <taxon>eudicotyledons</taxon>
        <taxon>Gunneridae</taxon>
        <taxon>Pentapetalae</taxon>
        <taxon>asterids</taxon>
        <taxon>lamiids</taxon>
        <taxon>Lamiales</taxon>
        <taxon>Orobanchaceae</taxon>
        <taxon>Rehmannieae</taxon>
        <taxon>Rehmannia</taxon>
    </lineage>
</organism>
<evidence type="ECO:0000313" key="4">
    <source>
        <dbReference type="Proteomes" id="UP001318860"/>
    </source>
</evidence>
<dbReference type="PANTHER" id="PTHR13355:SF15">
    <property type="entry name" value="GCN5-RELATED N-ACETYLTRANSFERASE 3, CHLOROPLASTIC"/>
    <property type="match status" value="1"/>
</dbReference>
<dbReference type="Gene3D" id="3.40.630.30">
    <property type="match status" value="1"/>
</dbReference>
<feature type="region of interest" description="Disordered" evidence="1">
    <location>
        <begin position="15"/>
        <end position="44"/>
    </location>
</feature>
<dbReference type="Pfam" id="PF00583">
    <property type="entry name" value="Acetyltransf_1"/>
    <property type="match status" value="1"/>
</dbReference>
<dbReference type="InterPro" id="IPR016181">
    <property type="entry name" value="Acyl_CoA_acyltransferase"/>
</dbReference>
<dbReference type="InterPro" id="IPR039143">
    <property type="entry name" value="GNPNAT1-like"/>
</dbReference>
<evidence type="ECO:0000256" key="1">
    <source>
        <dbReference type="SAM" id="MobiDB-lite"/>
    </source>
</evidence>